<dbReference type="Proteomes" id="UP000825935">
    <property type="component" value="Chromosome 32"/>
</dbReference>
<evidence type="ECO:0000256" key="4">
    <source>
        <dbReference type="ARBA" id="ARBA00023163"/>
    </source>
</evidence>
<reference evidence="5" key="1">
    <citation type="submission" date="2021-08" db="EMBL/GenBank/DDBJ databases">
        <title>WGS assembly of Ceratopteris richardii.</title>
        <authorList>
            <person name="Marchant D.B."/>
            <person name="Chen G."/>
            <person name="Jenkins J."/>
            <person name="Shu S."/>
            <person name="Leebens-Mack J."/>
            <person name="Grimwood J."/>
            <person name="Schmutz J."/>
            <person name="Soltis P."/>
            <person name="Soltis D."/>
            <person name="Chen Z.-H."/>
        </authorList>
    </citation>
    <scope>NUCLEOTIDE SEQUENCE</scope>
    <source>
        <strain evidence="5">Whitten #5841</strain>
        <tissue evidence="5">Leaf</tissue>
    </source>
</reference>
<dbReference type="EMBL" id="CM035437">
    <property type="protein sequence ID" value="KAH7287535.1"/>
    <property type="molecule type" value="Genomic_DNA"/>
</dbReference>
<accession>A0A8T2QVS2</accession>
<evidence type="ECO:0000313" key="5">
    <source>
        <dbReference type="EMBL" id="KAH7287535.1"/>
    </source>
</evidence>
<dbReference type="SUPFAM" id="SSF64484">
    <property type="entry name" value="beta and beta-prime subunits of DNA dependent RNA-polymerase"/>
    <property type="match status" value="1"/>
</dbReference>
<gene>
    <name evidence="5" type="ORF">KP509_32G060700</name>
</gene>
<protein>
    <recommendedName>
        <fullName evidence="7">DNA-directed RNA polymerase</fullName>
    </recommendedName>
</protein>
<name>A0A8T2QVS2_CERRI</name>
<evidence type="ECO:0000313" key="6">
    <source>
        <dbReference type="Proteomes" id="UP000825935"/>
    </source>
</evidence>
<dbReference type="Gene3D" id="1.10.1790.20">
    <property type="match status" value="1"/>
</dbReference>
<comment type="caution">
    <text evidence="5">The sequence shown here is derived from an EMBL/GenBank/DDBJ whole genome shotgun (WGS) entry which is preliminary data.</text>
</comment>
<keyword evidence="4" id="KW-0804">Transcription</keyword>
<keyword evidence="1" id="KW-0240">DNA-directed RNA polymerase</keyword>
<dbReference type="PANTHER" id="PTHR34995">
    <property type="entry name" value="DNA-DIRECTED RNA POLYMERASE SUBUNIT BETA"/>
    <property type="match status" value="1"/>
</dbReference>
<evidence type="ECO:0000256" key="3">
    <source>
        <dbReference type="ARBA" id="ARBA00022695"/>
    </source>
</evidence>
<keyword evidence="2" id="KW-0808">Transferase</keyword>
<sequence>IIAIRENYSLLRTVKTVLATRGANPHKISGDIIEEGETLMTLPYDRLKSGDITQGLPKVEQLLESRSIASIPTGIDHIFEKWCRSIIKLIGNLWSHFVGAKRSMGHCQLVLIDQIRRVYESQGVQISDKHLEIIV</sequence>
<dbReference type="InterPro" id="IPR050254">
    <property type="entry name" value="RNA_pol_beta''_euk"/>
</dbReference>
<dbReference type="AlphaFoldDB" id="A0A8T2QVS2"/>
<dbReference type="GO" id="GO:0016779">
    <property type="term" value="F:nucleotidyltransferase activity"/>
    <property type="evidence" value="ECO:0007669"/>
    <property type="project" value="UniProtKB-KW"/>
</dbReference>
<dbReference type="OrthoDB" id="1926772at2759"/>
<proteinExistence type="predicted"/>
<evidence type="ECO:0000256" key="1">
    <source>
        <dbReference type="ARBA" id="ARBA00022478"/>
    </source>
</evidence>
<organism evidence="5 6">
    <name type="scientific">Ceratopteris richardii</name>
    <name type="common">Triangle waterfern</name>
    <dbReference type="NCBI Taxonomy" id="49495"/>
    <lineage>
        <taxon>Eukaryota</taxon>
        <taxon>Viridiplantae</taxon>
        <taxon>Streptophyta</taxon>
        <taxon>Embryophyta</taxon>
        <taxon>Tracheophyta</taxon>
        <taxon>Polypodiopsida</taxon>
        <taxon>Polypodiidae</taxon>
        <taxon>Polypodiales</taxon>
        <taxon>Pteridineae</taxon>
        <taxon>Pteridaceae</taxon>
        <taxon>Parkerioideae</taxon>
        <taxon>Ceratopteris</taxon>
    </lineage>
</organism>
<dbReference type="GO" id="GO:0000428">
    <property type="term" value="C:DNA-directed RNA polymerase complex"/>
    <property type="evidence" value="ECO:0007669"/>
    <property type="project" value="UniProtKB-KW"/>
</dbReference>
<feature type="non-terminal residue" evidence="5">
    <location>
        <position position="1"/>
    </location>
</feature>
<evidence type="ECO:0008006" key="7">
    <source>
        <dbReference type="Google" id="ProtNLM"/>
    </source>
</evidence>
<evidence type="ECO:0000256" key="2">
    <source>
        <dbReference type="ARBA" id="ARBA00022679"/>
    </source>
</evidence>
<dbReference type="PANTHER" id="PTHR34995:SF1">
    <property type="entry name" value="DNA-DIRECTED RNA POLYMERASE SUBUNIT BETA"/>
    <property type="match status" value="1"/>
</dbReference>
<keyword evidence="6" id="KW-1185">Reference proteome</keyword>
<keyword evidence="3" id="KW-0548">Nucleotidyltransferase</keyword>